<keyword evidence="1" id="KW-0732">Signal</keyword>
<proteinExistence type="predicted"/>
<dbReference type="AlphaFoldDB" id="A0A4R2IFI6"/>
<evidence type="ECO:0000313" key="2">
    <source>
        <dbReference type="EMBL" id="TCO42986.1"/>
    </source>
</evidence>
<reference evidence="2 3" key="1">
    <citation type="journal article" date="2015" name="Stand. Genomic Sci.">
        <title>Genomic Encyclopedia of Bacterial and Archaeal Type Strains, Phase III: the genomes of soil and plant-associated and newly described type strains.</title>
        <authorList>
            <person name="Whitman W.B."/>
            <person name="Woyke T."/>
            <person name="Klenk H.P."/>
            <person name="Zhou Y."/>
            <person name="Lilburn T.G."/>
            <person name="Beck B.J."/>
            <person name="De Vos P."/>
            <person name="Vandamme P."/>
            <person name="Eisen J.A."/>
            <person name="Garrity G."/>
            <person name="Hugenholtz P."/>
            <person name="Kyrpides N.C."/>
        </authorList>
    </citation>
    <scope>NUCLEOTIDE SEQUENCE [LARGE SCALE GENOMIC DNA]</scope>
    <source>
        <strain evidence="2 3">A3</strain>
    </source>
</reference>
<dbReference type="InterPro" id="IPR021557">
    <property type="entry name" value="DUF3016"/>
</dbReference>
<evidence type="ECO:0000256" key="1">
    <source>
        <dbReference type="SAM" id="SignalP"/>
    </source>
</evidence>
<organism evidence="2 3">
    <name type="scientific">Dokdonella fugitiva</name>
    <dbReference type="NCBI Taxonomy" id="328517"/>
    <lineage>
        <taxon>Bacteria</taxon>
        <taxon>Pseudomonadati</taxon>
        <taxon>Pseudomonadota</taxon>
        <taxon>Gammaproteobacteria</taxon>
        <taxon>Lysobacterales</taxon>
        <taxon>Rhodanobacteraceae</taxon>
        <taxon>Dokdonella</taxon>
    </lineage>
</organism>
<dbReference type="EMBL" id="SLWQ01000001">
    <property type="protein sequence ID" value="TCO42986.1"/>
    <property type="molecule type" value="Genomic_DNA"/>
</dbReference>
<evidence type="ECO:0000313" key="3">
    <source>
        <dbReference type="Proteomes" id="UP000294862"/>
    </source>
</evidence>
<comment type="caution">
    <text evidence="2">The sequence shown here is derived from an EMBL/GenBank/DDBJ whole genome shotgun (WGS) entry which is preliminary data.</text>
</comment>
<protein>
    <submittedName>
        <fullName evidence="2">DUF3016 family protein</fullName>
    </submittedName>
</protein>
<dbReference type="RefSeq" id="WP_131992662.1">
    <property type="nucleotide sequence ID" value="NZ_JACGXM010000001.1"/>
</dbReference>
<accession>A0A4R2IFI6</accession>
<dbReference type="Pfam" id="PF11454">
    <property type="entry name" value="DUF3016"/>
    <property type="match status" value="1"/>
</dbReference>
<name>A0A4R2IFI6_9GAMM</name>
<dbReference type="OrthoDB" id="195620at2"/>
<feature type="signal peptide" evidence="1">
    <location>
        <begin position="1"/>
        <end position="25"/>
    </location>
</feature>
<sequence length="174" mass="19821">MTRQLAARAAAIVFAAAGFATLAAAAEPSARVNVDWTDPHAFSDTRDNPGIRQMRPEEWLALLSRHLERSADRILPAGERLDVTFTDIDRAGRVEPWRGPEWNDVRIVKDIYPPRIDLRFTLTGADGRVLASGERRLRDSAFLMRSTPDDSDPLRFEKRLLDDWLRREFRPARG</sequence>
<gene>
    <name evidence="2" type="ORF">EV148_101397</name>
</gene>
<feature type="chain" id="PRO_5020200947" evidence="1">
    <location>
        <begin position="26"/>
        <end position="174"/>
    </location>
</feature>
<dbReference type="Proteomes" id="UP000294862">
    <property type="component" value="Unassembled WGS sequence"/>
</dbReference>
<keyword evidence="3" id="KW-1185">Reference proteome</keyword>